<evidence type="ECO:0000313" key="2">
    <source>
        <dbReference type="Proteomes" id="UP001501578"/>
    </source>
</evidence>
<reference evidence="2" key="1">
    <citation type="journal article" date="2019" name="Int. J. Syst. Evol. Microbiol.">
        <title>The Global Catalogue of Microorganisms (GCM) 10K type strain sequencing project: providing services to taxonomists for standard genome sequencing and annotation.</title>
        <authorList>
            <consortium name="The Broad Institute Genomics Platform"/>
            <consortium name="The Broad Institute Genome Sequencing Center for Infectious Disease"/>
            <person name="Wu L."/>
            <person name="Ma J."/>
        </authorList>
    </citation>
    <scope>NUCLEOTIDE SEQUENCE [LARGE SCALE GENOMIC DNA]</scope>
    <source>
        <strain evidence="2">JCM 11136</strain>
    </source>
</reference>
<proteinExistence type="predicted"/>
<name>A0ABP4AMH2_9ACTN</name>
<gene>
    <name evidence="1" type="ORF">GCM10009560_47110</name>
</gene>
<comment type="caution">
    <text evidence="1">The sequence shown here is derived from an EMBL/GenBank/DDBJ whole genome shotgun (WGS) entry which is preliminary data.</text>
</comment>
<accession>A0ABP4AMH2</accession>
<organism evidence="1 2">
    <name type="scientific">Nonomuraea longicatena</name>
    <dbReference type="NCBI Taxonomy" id="83682"/>
    <lineage>
        <taxon>Bacteria</taxon>
        <taxon>Bacillati</taxon>
        <taxon>Actinomycetota</taxon>
        <taxon>Actinomycetes</taxon>
        <taxon>Streptosporangiales</taxon>
        <taxon>Streptosporangiaceae</taxon>
        <taxon>Nonomuraea</taxon>
    </lineage>
</organism>
<protein>
    <submittedName>
        <fullName evidence="1">Uncharacterized protein</fullName>
    </submittedName>
</protein>
<keyword evidence="2" id="KW-1185">Reference proteome</keyword>
<sequence length="100" mass="10980">MADLSRQNLSLLAGAGDLISTRTPIVCAELTEFGTDGRRTRAHIETRPRGYRVLPVTRDGFVFAGHATPDDLFVSADRRRAVLRDPGLRRPSRRGPAGPQ</sequence>
<evidence type="ECO:0000313" key="1">
    <source>
        <dbReference type="EMBL" id="GAA0937625.1"/>
    </source>
</evidence>
<dbReference type="Proteomes" id="UP001501578">
    <property type="component" value="Unassembled WGS sequence"/>
</dbReference>
<dbReference type="EMBL" id="BAAAHQ010000023">
    <property type="protein sequence ID" value="GAA0937625.1"/>
    <property type="molecule type" value="Genomic_DNA"/>
</dbReference>